<gene>
    <name evidence="4" type="ORF">ID128_04030</name>
</gene>
<evidence type="ECO:0000313" key="4">
    <source>
        <dbReference type="EMBL" id="QOD38843.1"/>
    </source>
</evidence>
<sequence length="111" mass="12604">MRILIFFVLLFLVSCHTIHNHGAPGISVELWSKIKVGDDKEKVVHTLGAPTLVSKFDEDVWYYISYKIRQVNFLGKKSYSSESLQISFDQNGKVADIKEINVSERSLAVTD</sequence>
<evidence type="ECO:0000259" key="3">
    <source>
        <dbReference type="Pfam" id="PF04355"/>
    </source>
</evidence>
<dbReference type="Gene3D" id="3.30.1450.10">
    <property type="match status" value="1"/>
</dbReference>
<evidence type="ECO:0000313" key="5">
    <source>
        <dbReference type="Proteomes" id="UP000516514"/>
    </source>
</evidence>
<evidence type="ECO:0000256" key="2">
    <source>
        <dbReference type="ARBA" id="ARBA00023136"/>
    </source>
</evidence>
<proteinExistence type="predicted"/>
<dbReference type="AlphaFoldDB" id="A0A7M3U358"/>
<dbReference type="RefSeq" id="WP_191111591.1">
    <property type="nucleotide sequence ID" value="NZ_CP061738.1"/>
</dbReference>
<dbReference type="Proteomes" id="UP000516514">
    <property type="component" value="Chromosome"/>
</dbReference>
<keyword evidence="1" id="KW-0732">Signal</keyword>
<dbReference type="Pfam" id="PF04355">
    <property type="entry name" value="BamE"/>
    <property type="match status" value="1"/>
</dbReference>
<accession>A0A7M3U358</accession>
<dbReference type="EMBL" id="CP061738">
    <property type="protein sequence ID" value="QOD38843.1"/>
    <property type="molecule type" value="Genomic_DNA"/>
</dbReference>
<reference evidence="4 5" key="1">
    <citation type="submission" date="2020-09" db="EMBL/GenBank/DDBJ databases">
        <title>An Earliest Endosymbiont, Wolbachia massiliensis sp. nov., Strain PL13 From the Bed Bug (Cimex hemipterius), Type strain of a New supergroup T.</title>
        <authorList>
            <person name="Laidoudi Y."/>
            <person name="Levasseur A."/>
            <person name="Medkour H."/>
            <person name="Maaloum M."/>
            <person name="BenKhedher M."/>
            <person name="Sambou M."/>
            <person name="Bassene H."/>
            <person name="Davoust B."/>
            <person name="Fenollar F."/>
            <person name="Raoult D."/>
            <person name="Mediannikov O."/>
        </authorList>
    </citation>
    <scope>NUCLEOTIDE SEQUENCE [LARGE SCALE GENOMIC DNA]</scope>
    <source>
        <strain evidence="4 5">PL13</strain>
    </source>
</reference>
<dbReference type="InterPro" id="IPR007450">
    <property type="entry name" value="BamE_dom"/>
</dbReference>
<feature type="domain" description="Outer membrane protein assembly factor BamE" evidence="3">
    <location>
        <begin position="29"/>
        <end position="97"/>
    </location>
</feature>
<dbReference type="GO" id="GO:0019867">
    <property type="term" value="C:outer membrane"/>
    <property type="evidence" value="ECO:0007669"/>
    <property type="project" value="InterPro"/>
</dbReference>
<keyword evidence="2" id="KW-0472">Membrane</keyword>
<dbReference type="InterPro" id="IPR037873">
    <property type="entry name" value="BamE-like"/>
</dbReference>
<evidence type="ECO:0000256" key="1">
    <source>
        <dbReference type="ARBA" id="ARBA00022729"/>
    </source>
</evidence>
<dbReference type="KEGG" id="wms:ID128_04030"/>
<keyword evidence="5" id="KW-1185">Reference proteome</keyword>
<protein>
    <submittedName>
        <fullName evidence="4">Outer membrane protein assembly factor BamE</fullName>
    </submittedName>
</protein>
<dbReference type="PROSITE" id="PS51257">
    <property type="entry name" value="PROKAR_LIPOPROTEIN"/>
    <property type="match status" value="1"/>
</dbReference>
<name>A0A7M3U358_9RICK</name>
<organism evidence="4 5">
    <name type="scientific">Candidatus Wolbachia massiliensis</name>
    <dbReference type="NCBI Taxonomy" id="1845000"/>
    <lineage>
        <taxon>Bacteria</taxon>
        <taxon>Pseudomonadati</taxon>
        <taxon>Pseudomonadota</taxon>
        <taxon>Alphaproteobacteria</taxon>
        <taxon>Rickettsiales</taxon>
        <taxon>Anaplasmataceae</taxon>
        <taxon>Wolbachieae</taxon>
        <taxon>Wolbachia</taxon>
    </lineage>
</organism>